<feature type="repeat" description="PPR" evidence="2">
    <location>
        <begin position="402"/>
        <end position="436"/>
    </location>
</feature>
<evidence type="ECO:0000313" key="4">
    <source>
        <dbReference type="Proteomes" id="UP001180020"/>
    </source>
</evidence>
<dbReference type="Pfam" id="PF12854">
    <property type="entry name" value="PPR_1"/>
    <property type="match status" value="2"/>
</dbReference>
<reference evidence="3" key="1">
    <citation type="journal article" date="2023" name="Nat. Commun.">
        <title>Diploid and tetraploid genomes of Acorus and the evolution of monocots.</title>
        <authorList>
            <person name="Ma L."/>
            <person name="Liu K.W."/>
            <person name="Li Z."/>
            <person name="Hsiao Y.Y."/>
            <person name="Qi Y."/>
            <person name="Fu T."/>
            <person name="Tang G.D."/>
            <person name="Zhang D."/>
            <person name="Sun W.H."/>
            <person name="Liu D.K."/>
            <person name="Li Y."/>
            <person name="Chen G.Z."/>
            <person name="Liu X.D."/>
            <person name="Liao X.Y."/>
            <person name="Jiang Y.T."/>
            <person name="Yu X."/>
            <person name="Hao Y."/>
            <person name="Huang J."/>
            <person name="Zhao X.W."/>
            <person name="Ke S."/>
            <person name="Chen Y.Y."/>
            <person name="Wu W.L."/>
            <person name="Hsu J.L."/>
            <person name="Lin Y.F."/>
            <person name="Huang M.D."/>
            <person name="Li C.Y."/>
            <person name="Huang L."/>
            <person name="Wang Z.W."/>
            <person name="Zhao X."/>
            <person name="Zhong W.Y."/>
            <person name="Peng D.H."/>
            <person name="Ahmad S."/>
            <person name="Lan S."/>
            <person name="Zhang J.S."/>
            <person name="Tsai W.C."/>
            <person name="Van de Peer Y."/>
            <person name="Liu Z.J."/>
        </authorList>
    </citation>
    <scope>NUCLEOTIDE SEQUENCE</scope>
    <source>
        <strain evidence="3">CP</strain>
    </source>
</reference>
<evidence type="ECO:0000313" key="3">
    <source>
        <dbReference type="EMBL" id="KAK1301299.1"/>
    </source>
</evidence>
<name>A0AAV9DKE0_ACOCL</name>
<dbReference type="AlphaFoldDB" id="A0AAV9DKE0"/>
<sequence>MKPPPLKWTNEITPAQVYALIRSERDIHKALLIFDSASATPSFTHDTSTFSLMLSRLASSHQFRPAERLLRLMSPPPSASALHPLLLAYGRAHRPLDALRLFRSMRDSLGCEPSERSYVTVLSVLVDGNLLKLAHSFYREMKDANFGGSVAALNVLVKAFCRGERTLEFAVRVFEEMPMRGLEPDCYTYGTLINGFCRFGRIGRAKELFDEMGVKGLSPTVVTYSCLIHGLCLANDLSRAFDLFTEMKRRNVEPNVVTYSSLIDGLCKGGRALEAMELVEEMGRRRISLNVITYSSLFHGLCLEGRVQEAFEVLDRMRLQGFKPDAGMYGKLVGCLCGLRRFQEAANYLDEMVLSGVSPNKVTRPVHVRMHNGVVRGLCEENDLNRAYSQYLCMRTRGVAVDAETFIRLVGCLSKAGDLNRAARVVEDMVGEGHTPDEGVWGEIVGVFWRQRKVREEVVQVDWIERINDLINVQGEATEAEGDDLEFFISGLLSGRENSGSMLGY</sequence>
<dbReference type="Pfam" id="PF01535">
    <property type="entry name" value="PPR"/>
    <property type="match status" value="4"/>
</dbReference>
<organism evidence="3 4">
    <name type="scientific">Acorus calamus</name>
    <name type="common">Sweet flag</name>
    <dbReference type="NCBI Taxonomy" id="4465"/>
    <lineage>
        <taxon>Eukaryota</taxon>
        <taxon>Viridiplantae</taxon>
        <taxon>Streptophyta</taxon>
        <taxon>Embryophyta</taxon>
        <taxon>Tracheophyta</taxon>
        <taxon>Spermatophyta</taxon>
        <taxon>Magnoliopsida</taxon>
        <taxon>Liliopsida</taxon>
        <taxon>Acoraceae</taxon>
        <taxon>Acorus</taxon>
    </lineage>
</organism>
<dbReference type="Pfam" id="PF13041">
    <property type="entry name" value="PPR_2"/>
    <property type="match status" value="1"/>
</dbReference>
<dbReference type="PANTHER" id="PTHR47933:SF25">
    <property type="entry name" value="OS01G0672166 PROTEIN"/>
    <property type="match status" value="1"/>
</dbReference>
<comment type="caution">
    <text evidence="3">The sequence shown here is derived from an EMBL/GenBank/DDBJ whole genome shotgun (WGS) entry which is preliminary data.</text>
</comment>
<protein>
    <submittedName>
        <fullName evidence="3">Pentatricopeptide repeat-containing protein</fullName>
    </submittedName>
</protein>
<feature type="repeat" description="PPR" evidence="2">
    <location>
        <begin position="325"/>
        <end position="359"/>
    </location>
</feature>
<dbReference type="InterPro" id="IPR051240">
    <property type="entry name" value="Mito_RNA-Proc/Resp"/>
</dbReference>
<feature type="repeat" description="PPR" evidence="2">
    <location>
        <begin position="290"/>
        <end position="324"/>
    </location>
</feature>
<feature type="repeat" description="PPR" evidence="2">
    <location>
        <begin position="255"/>
        <end position="289"/>
    </location>
</feature>
<dbReference type="InterPro" id="IPR011990">
    <property type="entry name" value="TPR-like_helical_dom_sf"/>
</dbReference>
<keyword evidence="4" id="KW-1185">Reference proteome</keyword>
<dbReference type="NCBIfam" id="TIGR00756">
    <property type="entry name" value="PPR"/>
    <property type="match status" value="8"/>
</dbReference>
<dbReference type="PANTHER" id="PTHR47933">
    <property type="entry name" value="PENTATRICOPEPTIDE REPEAT-CONTAINING PROTEIN 1, MITOCHONDRIAL"/>
    <property type="match status" value="1"/>
</dbReference>
<dbReference type="EMBL" id="JAUJYO010000012">
    <property type="protein sequence ID" value="KAK1301299.1"/>
    <property type="molecule type" value="Genomic_DNA"/>
</dbReference>
<dbReference type="Gene3D" id="1.25.40.10">
    <property type="entry name" value="Tetratricopeptide repeat domain"/>
    <property type="match status" value="4"/>
</dbReference>
<keyword evidence="1" id="KW-0677">Repeat</keyword>
<feature type="repeat" description="PPR" evidence="2">
    <location>
        <begin position="149"/>
        <end position="184"/>
    </location>
</feature>
<evidence type="ECO:0000256" key="2">
    <source>
        <dbReference type="PROSITE-ProRule" id="PRU00708"/>
    </source>
</evidence>
<feature type="repeat" description="PPR" evidence="2">
    <location>
        <begin position="220"/>
        <end position="254"/>
    </location>
</feature>
<feature type="repeat" description="PPR" evidence="2">
    <location>
        <begin position="185"/>
        <end position="219"/>
    </location>
</feature>
<dbReference type="GO" id="GO:0003729">
    <property type="term" value="F:mRNA binding"/>
    <property type="evidence" value="ECO:0007669"/>
    <property type="project" value="TreeGrafter"/>
</dbReference>
<dbReference type="InterPro" id="IPR002885">
    <property type="entry name" value="PPR_rpt"/>
</dbReference>
<dbReference type="Proteomes" id="UP001180020">
    <property type="component" value="Unassembled WGS sequence"/>
</dbReference>
<gene>
    <name evidence="3" type="ORF">QJS10_CPB12g01000</name>
</gene>
<reference evidence="3" key="2">
    <citation type="submission" date="2023-06" db="EMBL/GenBank/DDBJ databases">
        <authorList>
            <person name="Ma L."/>
            <person name="Liu K.-W."/>
            <person name="Li Z."/>
            <person name="Hsiao Y.-Y."/>
            <person name="Qi Y."/>
            <person name="Fu T."/>
            <person name="Tang G."/>
            <person name="Zhang D."/>
            <person name="Sun W.-H."/>
            <person name="Liu D.-K."/>
            <person name="Li Y."/>
            <person name="Chen G.-Z."/>
            <person name="Liu X.-D."/>
            <person name="Liao X.-Y."/>
            <person name="Jiang Y.-T."/>
            <person name="Yu X."/>
            <person name="Hao Y."/>
            <person name="Huang J."/>
            <person name="Zhao X.-W."/>
            <person name="Ke S."/>
            <person name="Chen Y.-Y."/>
            <person name="Wu W.-L."/>
            <person name="Hsu J.-L."/>
            <person name="Lin Y.-F."/>
            <person name="Huang M.-D."/>
            <person name="Li C.-Y."/>
            <person name="Huang L."/>
            <person name="Wang Z.-W."/>
            <person name="Zhao X."/>
            <person name="Zhong W.-Y."/>
            <person name="Peng D.-H."/>
            <person name="Ahmad S."/>
            <person name="Lan S."/>
            <person name="Zhang J.-S."/>
            <person name="Tsai W.-C."/>
            <person name="Van De Peer Y."/>
            <person name="Liu Z.-J."/>
        </authorList>
    </citation>
    <scope>NUCLEOTIDE SEQUENCE</scope>
    <source>
        <strain evidence="3">CP</strain>
        <tissue evidence="3">Leaves</tissue>
    </source>
</reference>
<evidence type="ECO:0000256" key="1">
    <source>
        <dbReference type="ARBA" id="ARBA00022737"/>
    </source>
</evidence>
<proteinExistence type="predicted"/>
<accession>A0AAV9DKE0</accession>
<dbReference type="PROSITE" id="PS51375">
    <property type="entry name" value="PPR"/>
    <property type="match status" value="7"/>
</dbReference>